<keyword evidence="12 13" id="KW-0472">Membrane</keyword>
<keyword evidence="8" id="KW-0460">Magnesium</keyword>
<comment type="pathway">
    <text evidence="2">Lipid metabolism; sphingolipid metabolism.</text>
</comment>
<accession>A0AAV9GPL2</accession>
<evidence type="ECO:0000256" key="3">
    <source>
        <dbReference type="ARBA" id="ARBA00004991"/>
    </source>
</evidence>
<feature type="domain" description="Endonuclease/exonuclease/phosphatase" evidence="15">
    <location>
        <begin position="82"/>
        <end position="393"/>
    </location>
</feature>
<dbReference type="PANTHER" id="PTHR16320">
    <property type="entry name" value="SPHINGOMYELINASE FAMILY MEMBER"/>
    <property type="match status" value="1"/>
</dbReference>
<evidence type="ECO:0000259" key="15">
    <source>
        <dbReference type="Pfam" id="PF03372"/>
    </source>
</evidence>
<reference evidence="16" key="1">
    <citation type="journal article" date="2023" name="Mol. Phylogenet. Evol.">
        <title>Genome-scale phylogeny and comparative genomics of the fungal order Sordariales.</title>
        <authorList>
            <person name="Hensen N."/>
            <person name="Bonometti L."/>
            <person name="Westerberg I."/>
            <person name="Brannstrom I.O."/>
            <person name="Guillou S."/>
            <person name="Cros-Aarteil S."/>
            <person name="Calhoun S."/>
            <person name="Haridas S."/>
            <person name="Kuo A."/>
            <person name="Mondo S."/>
            <person name="Pangilinan J."/>
            <person name="Riley R."/>
            <person name="LaButti K."/>
            <person name="Andreopoulos B."/>
            <person name="Lipzen A."/>
            <person name="Chen C."/>
            <person name="Yan M."/>
            <person name="Daum C."/>
            <person name="Ng V."/>
            <person name="Clum A."/>
            <person name="Steindorff A."/>
            <person name="Ohm R.A."/>
            <person name="Martin F."/>
            <person name="Silar P."/>
            <person name="Natvig D.O."/>
            <person name="Lalanne C."/>
            <person name="Gautier V."/>
            <person name="Ament-Velasquez S.L."/>
            <person name="Kruys A."/>
            <person name="Hutchinson M.I."/>
            <person name="Powell A.J."/>
            <person name="Barry K."/>
            <person name="Miller A.N."/>
            <person name="Grigoriev I.V."/>
            <person name="Debuchy R."/>
            <person name="Gladieux P."/>
            <person name="Hiltunen Thoren M."/>
            <person name="Johannesson H."/>
        </authorList>
    </citation>
    <scope>NUCLEOTIDE SEQUENCE</scope>
    <source>
        <strain evidence="16">PSN243</strain>
    </source>
</reference>
<dbReference type="InterPro" id="IPR036691">
    <property type="entry name" value="Endo/exonu/phosph_ase_sf"/>
</dbReference>
<feature type="chain" id="PRO_5043900209" evidence="14">
    <location>
        <begin position="41"/>
        <end position="640"/>
    </location>
</feature>
<dbReference type="SUPFAM" id="SSF56219">
    <property type="entry name" value="DNase I-like"/>
    <property type="match status" value="1"/>
</dbReference>
<evidence type="ECO:0000256" key="5">
    <source>
        <dbReference type="ARBA" id="ARBA00022692"/>
    </source>
</evidence>
<evidence type="ECO:0000256" key="11">
    <source>
        <dbReference type="ARBA" id="ARBA00023098"/>
    </source>
</evidence>
<dbReference type="Gene3D" id="3.60.10.10">
    <property type="entry name" value="Endonuclease/exonuclease/phosphatase"/>
    <property type="match status" value="1"/>
</dbReference>
<dbReference type="GO" id="GO:0006665">
    <property type="term" value="P:sphingolipid metabolic process"/>
    <property type="evidence" value="ECO:0007669"/>
    <property type="project" value="UniProtKB-KW"/>
</dbReference>
<evidence type="ECO:0000256" key="7">
    <source>
        <dbReference type="ARBA" id="ARBA00022801"/>
    </source>
</evidence>
<keyword evidence="17" id="KW-1185">Reference proteome</keyword>
<dbReference type="Proteomes" id="UP001321760">
    <property type="component" value="Unassembled WGS sequence"/>
</dbReference>
<comment type="similarity">
    <text evidence="4">Belongs to the neutral sphingomyelinase family.</text>
</comment>
<evidence type="ECO:0000256" key="1">
    <source>
        <dbReference type="ARBA" id="ARBA00004141"/>
    </source>
</evidence>
<keyword evidence="10 13" id="KW-1133">Transmembrane helix</keyword>
<evidence type="ECO:0000313" key="16">
    <source>
        <dbReference type="EMBL" id="KAK4449293.1"/>
    </source>
</evidence>
<dbReference type="EMBL" id="MU865938">
    <property type="protein sequence ID" value="KAK4449293.1"/>
    <property type="molecule type" value="Genomic_DNA"/>
</dbReference>
<gene>
    <name evidence="16" type="ORF">QBC34DRAFT_405554</name>
</gene>
<feature type="signal peptide" evidence="14">
    <location>
        <begin position="1"/>
        <end position="40"/>
    </location>
</feature>
<dbReference type="Pfam" id="PF03372">
    <property type="entry name" value="Exo_endo_phos"/>
    <property type="match status" value="1"/>
</dbReference>
<reference evidence="16" key="2">
    <citation type="submission" date="2023-05" db="EMBL/GenBank/DDBJ databases">
        <authorList>
            <consortium name="Lawrence Berkeley National Laboratory"/>
            <person name="Steindorff A."/>
            <person name="Hensen N."/>
            <person name="Bonometti L."/>
            <person name="Westerberg I."/>
            <person name="Brannstrom I.O."/>
            <person name="Guillou S."/>
            <person name="Cros-Aarteil S."/>
            <person name="Calhoun S."/>
            <person name="Haridas S."/>
            <person name="Kuo A."/>
            <person name="Mondo S."/>
            <person name="Pangilinan J."/>
            <person name="Riley R."/>
            <person name="Labutti K."/>
            <person name="Andreopoulos B."/>
            <person name="Lipzen A."/>
            <person name="Chen C."/>
            <person name="Yanf M."/>
            <person name="Daum C."/>
            <person name="Ng V."/>
            <person name="Clum A."/>
            <person name="Ohm R."/>
            <person name="Martin F."/>
            <person name="Silar P."/>
            <person name="Natvig D."/>
            <person name="Lalanne C."/>
            <person name="Gautier V."/>
            <person name="Ament-Velasquez S.L."/>
            <person name="Kruys A."/>
            <person name="Hutchinson M.I."/>
            <person name="Powell A.J."/>
            <person name="Barry K."/>
            <person name="Miller A.N."/>
            <person name="Grigoriev I.V."/>
            <person name="Debuchy R."/>
            <person name="Gladieux P."/>
            <person name="Thoren M.H."/>
            <person name="Johannesson H."/>
        </authorList>
    </citation>
    <scope>NUCLEOTIDE SEQUENCE</scope>
    <source>
        <strain evidence="16">PSN243</strain>
    </source>
</reference>
<keyword evidence="11" id="KW-0443">Lipid metabolism</keyword>
<dbReference type="PANTHER" id="PTHR16320:SF24">
    <property type="entry name" value="PHOSPHODIESTERASE, PUTATIVE-RELATED"/>
    <property type="match status" value="1"/>
</dbReference>
<dbReference type="InterPro" id="IPR005135">
    <property type="entry name" value="Endo/exonuclease/phosphatase"/>
</dbReference>
<dbReference type="FunFam" id="3.60.10.10:FF:000059">
    <property type="entry name" value="Inositol phosphosphingolipids phospholipase C"/>
    <property type="match status" value="1"/>
</dbReference>
<feature type="transmembrane region" description="Helical" evidence="13">
    <location>
        <begin position="575"/>
        <end position="601"/>
    </location>
</feature>
<dbReference type="AlphaFoldDB" id="A0AAV9GPL2"/>
<evidence type="ECO:0000256" key="4">
    <source>
        <dbReference type="ARBA" id="ARBA00006335"/>
    </source>
</evidence>
<evidence type="ECO:0000256" key="12">
    <source>
        <dbReference type="ARBA" id="ARBA00023136"/>
    </source>
</evidence>
<dbReference type="GO" id="GO:0004767">
    <property type="term" value="F:sphingomyelin phosphodiesterase activity"/>
    <property type="evidence" value="ECO:0007669"/>
    <property type="project" value="InterPro"/>
</dbReference>
<feature type="transmembrane region" description="Helical" evidence="13">
    <location>
        <begin position="550"/>
        <end position="569"/>
    </location>
</feature>
<keyword evidence="5 13" id="KW-0812">Transmembrane</keyword>
<evidence type="ECO:0000256" key="8">
    <source>
        <dbReference type="ARBA" id="ARBA00022842"/>
    </source>
</evidence>
<comment type="subcellular location">
    <subcellularLocation>
        <location evidence="1">Membrane</location>
        <topology evidence="1">Multi-pass membrane protein</topology>
    </subcellularLocation>
</comment>
<comment type="pathway">
    <text evidence="3">Sphingolipid metabolism.</text>
</comment>
<evidence type="ECO:0000256" key="13">
    <source>
        <dbReference type="SAM" id="Phobius"/>
    </source>
</evidence>
<evidence type="ECO:0000313" key="17">
    <source>
        <dbReference type="Proteomes" id="UP001321760"/>
    </source>
</evidence>
<proteinExistence type="inferred from homology"/>
<organism evidence="16 17">
    <name type="scientific">Podospora aff. communis PSN243</name>
    <dbReference type="NCBI Taxonomy" id="3040156"/>
    <lineage>
        <taxon>Eukaryota</taxon>
        <taxon>Fungi</taxon>
        <taxon>Dikarya</taxon>
        <taxon>Ascomycota</taxon>
        <taxon>Pezizomycotina</taxon>
        <taxon>Sordariomycetes</taxon>
        <taxon>Sordariomycetidae</taxon>
        <taxon>Sordariales</taxon>
        <taxon>Podosporaceae</taxon>
        <taxon>Podospora</taxon>
    </lineage>
</organism>
<name>A0AAV9GPL2_9PEZI</name>
<dbReference type="GO" id="GO:0016020">
    <property type="term" value="C:membrane"/>
    <property type="evidence" value="ECO:0007669"/>
    <property type="project" value="UniProtKB-SubCell"/>
</dbReference>
<keyword evidence="9" id="KW-0746">Sphingolipid metabolism</keyword>
<evidence type="ECO:0000256" key="10">
    <source>
        <dbReference type="ARBA" id="ARBA00022989"/>
    </source>
</evidence>
<dbReference type="GO" id="GO:0046872">
    <property type="term" value="F:metal ion binding"/>
    <property type="evidence" value="ECO:0007669"/>
    <property type="project" value="UniProtKB-KW"/>
</dbReference>
<evidence type="ECO:0000256" key="2">
    <source>
        <dbReference type="ARBA" id="ARBA00004760"/>
    </source>
</evidence>
<keyword evidence="7" id="KW-0378">Hydrolase</keyword>
<evidence type="ECO:0000256" key="9">
    <source>
        <dbReference type="ARBA" id="ARBA00022919"/>
    </source>
</evidence>
<evidence type="ECO:0000256" key="6">
    <source>
        <dbReference type="ARBA" id="ARBA00022723"/>
    </source>
</evidence>
<comment type="caution">
    <text evidence="16">The sequence shown here is derived from an EMBL/GenBank/DDBJ whole genome shotgun (WGS) entry which is preliminary data.</text>
</comment>
<sequence>MLERPQSLCRDTCAPARKTFLLLLLVLVPVLLYQSPPSAASDPGPDRSAQCDSGWEEEHQGSSVCEEIYTAMEAHPTEISVVTLNCWGLRYISKLRRERLSEIGRQLAVANPQPQIVALQECWTQEDYKSIRRETRFILPYGKFYHSGAFGGGLAILSKWPIEESSMFRYPLNGRPTAFWRGDWFVGKGVAHAKIRYGSGPKHVVEVFNTHTHAPYEHGPNDSYLCHRLAQAWEMSKLLRGAAERGHLVLALGDFNMIPLSLEQRIITAHSPVRDTWRVLHPDSSVGPADHPAEKARRRPIPTAEFNIQENGAASDGPYNTWRWSKEQQKLLGPGKPEVTIPPDTIDHRGKRLDYILASSGDVAALHGSWVVTRTAVGMMMRHPELGCSLSDHFAMEATLTFHPLSPTPSTNNLSSLAPLRPPTKILSSNNTAIPRADSEIITDSLRLASKEDHPDPSDDADSRLETRTMSTHIPTYALQNGTFLHIPSQPSPRGSVDYTRSSPTSKDFTIHLSNTDESAPAFPSSAYDEILAVVQKYDRRERSQKAWRGRHFFASVAIWVACLVGAWFNPHRYVSFILILVSGLWLVVGTIDGLLSLLFFKSELRALKEFQWEVMNAKASIGGGVAPPQDEGENDDRSW</sequence>
<keyword evidence="6" id="KW-0479">Metal-binding</keyword>
<protein>
    <submittedName>
        <fullName evidence="16">Neutral sphingomyelinase</fullName>
    </submittedName>
</protein>
<keyword evidence="14" id="KW-0732">Signal</keyword>
<evidence type="ECO:0000256" key="14">
    <source>
        <dbReference type="SAM" id="SignalP"/>
    </source>
</evidence>
<dbReference type="InterPro" id="IPR038772">
    <property type="entry name" value="Sph/SMPD2-like"/>
</dbReference>